<dbReference type="PANTHER" id="PTHR12126">
    <property type="entry name" value="NADH-UBIQUINONE OXIDOREDUCTASE 39 KDA SUBUNIT-RELATED"/>
    <property type="match status" value="1"/>
</dbReference>
<dbReference type="PANTHER" id="PTHR12126:SF11">
    <property type="entry name" value="NADH DEHYDROGENASE [UBIQUINONE] 1 ALPHA SUBCOMPLEX SUBUNIT 9, MITOCHONDRIAL"/>
    <property type="match status" value="1"/>
</dbReference>
<keyword evidence="2" id="KW-1185">Reference proteome</keyword>
<accession>A0ABT6J8V0</accession>
<proteinExistence type="predicted"/>
<evidence type="ECO:0000313" key="2">
    <source>
        <dbReference type="Proteomes" id="UP001156940"/>
    </source>
</evidence>
<dbReference type="InterPro" id="IPR051207">
    <property type="entry name" value="ComplexI_NDUFA9_subunit"/>
</dbReference>
<dbReference type="EMBL" id="JARXRM010000028">
    <property type="protein sequence ID" value="MDH5823025.1"/>
    <property type="molecule type" value="Genomic_DNA"/>
</dbReference>
<dbReference type="RefSeq" id="WP_280574069.1">
    <property type="nucleotide sequence ID" value="NZ_JARXRM010000028.1"/>
</dbReference>
<dbReference type="InterPro" id="IPR036291">
    <property type="entry name" value="NAD(P)-bd_dom_sf"/>
</dbReference>
<dbReference type="Gene3D" id="3.40.50.720">
    <property type="entry name" value="NAD(P)-binding Rossmann-like Domain"/>
    <property type="match status" value="2"/>
</dbReference>
<dbReference type="Proteomes" id="UP001156940">
    <property type="component" value="Unassembled WGS sequence"/>
</dbReference>
<name>A0ABT6J8V0_9GAMM</name>
<sequence>MTRASDTSGRRPPALREPTRTALVFGGTGQIGAALLARLHHAGWRVEALSRAPRRAGSGLRWLQGEFARLPALPGACDAIFSCGPLDLFSFWYAEARIECPRVVAFGSTSLATKRSAEDPEERALAARLQAAEARILDAAHARGAAATLLRPTLVYGAGRDQNLTRIATLAARSGFFVLPRRACGLRQPVHVEDLAQAACAAVDSAASRGRAYALPGGETLPYREMVARTLAALSPRPRLVELPAPVFRLVLRAAQAGGRLRGLPPGAVARMREDLVFDLAEARADLDYAPRSFAPTADMFVPAR</sequence>
<comment type="caution">
    <text evidence="1">The sequence shown here is derived from an EMBL/GenBank/DDBJ whole genome shotgun (WGS) entry which is preliminary data.</text>
</comment>
<reference evidence="1 2" key="1">
    <citation type="submission" date="2023-04" db="EMBL/GenBank/DDBJ databases">
        <title>Luteimonas endophyticus RD2P54.</title>
        <authorList>
            <person name="Sun J.-Q."/>
        </authorList>
    </citation>
    <scope>NUCLEOTIDE SEQUENCE [LARGE SCALE GENOMIC DNA]</scope>
    <source>
        <strain evidence="1 2">RD2P54</strain>
    </source>
</reference>
<dbReference type="SUPFAM" id="SSF51735">
    <property type="entry name" value="NAD(P)-binding Rossmann-fold domains"/>
    <property type="match status" value="1"/>
</dbReference>
<gene>
    <name evidence="1" type="ORF">QFW77_08485</name>
</gene>
<organism evidence="1 2">
    <name type="scientific">Luteimonas endophytica</name>
    <dbReference type="NCBI Taxonomy" id="3042023"/>
    <lineage>
        <taxon>Bacteria</taxon>
        <taxon>Pseudomonadati</taxon>
        <taxon>Pseudomonadota</taxon>
        <taxon>Gammaproteobacteria</taxon>
        <taxon>Lysobacterales</taxon>
        <taxon>Lysobacteraceae</taxon>
        <taxon>Luteimonas</taxon>
    </lineage>
</organism>
<protein>
    <submittedName>
        <fullName evidence="1">Nucleoside-diphosphate sugar epimerase</fullName>
    </submittedName>
</protein>
<evidence type="ECO:0000313" key="1">
    <source>
        <dbReference type="EMBL" id="MDH5823025.1"/>
    </source>
</evidence>